<dbReference type="OrthoDB" id="32422at10239"/>
<sequence length="149" mass="16479">MQFNLISKSPVAINEATSIYSSEVQTSLFLLVLEELAAAKRLELVGEENVPTGEDESPDELETLGKVVVIAETSVGECPEDRTEEEHESMIEVLVEDLNLRLNDIVHGFLGNEDNSDQLNVIADIDWTTPKDLNWTTSENGGFIFIIGE</sequence>
<proteinExistence type="predicted"/>
<protein>
    <submittedName>
        <fullName evidence="1">Uncharacterized protein</fullName>
    </submittedName>
</protein>
<evidence type="ECO:0000313" key="1">
    <source>
        <dbReference type="EMBL" id="BAW98319.1"/>
    </source>
</evidence>
<reference evidence="1 2" key="1">
    <citation type="submission" date="2017-01" db="EMBL/GenBank/DDBJ databases">
        <title>Complete Genome Sequence of Vibrio Parahaemolyticus Bacteriophage pTD1.</title>
        <authorList>
            <person name="Midorikawa Y."/>
            <person name="Sano M."/>
        </authorList>
    </citation>
    <scope>NUCLEOTIDE SEQUENCE [LARGE SCALE GENOMIC DNA]</scope>
    <source>
        <strain evidence="1">PTD1</strain>
    </source>
</reference>
<dbReference type="Proteomes" id="UP000221243">
    <property type="component" value="Segment"/>
</dbReference>
<organism evidence="1 2">
    <name type="scientific">Vibrio phage pTD1</name>
    <dbReference type="NCBI Taxonomy" id="1938577"/>
    <lineage>
        <taxon>Viruses</taxon>
        <taxon>Duplodnaviria</taxon>
        <taxon>Heunggongvirae</taxon>
        <taxon>Uroviricota</taxon>
        <taxon>Caudoviricetes</taxon>
        <taxon>Chimalliviridae</taxon>
        <taxon>Gorgonvirinae</taxon>
        <taxon>Tidunavirus</taxon>
        <taxon>Tidunavirus pTD1</taxon>
    </lineage>
</organism>
<dbReference type="GeneID" id="40075126"/>
<dbReference type="RefSeq" id="YP_009599397.1">
    <property type="nucleotide sequence ID" value="NC_041916.1"/>
</dbReference>
<accession>A0A1Q2U2X7</accession>
<dbReference type="EMBL" id="AP017972">
    <property type="protein sequence ID" value="BAW98319.1"/>
    <property type="molecule type" value="Genomic_DNA"/>
</dbReference>
<keyword evidence="2" id="KW-1185">Reference proteome</keyword>
<evidence type="ECO:0000313" key="2">
    <source>
        <dbReference type="Proteomes" id="UP000221243"/>
    </source>
</evidence>
<name>A0A1Q2U2X7_9CAUD</name>
<dbReference type="KEGG" id="vg:40075126"/>